<sequence length="196" mass="21649">MTSAFLEIIKTLMSLSSLTTNLSPSPSMYKIHKEKPLPKFGNVWRACFLWNALVTLSTFSGSEFMGITHASKSETSDVVGYIVDTISVLLYASPFATPVRVIKTKSVATIPIAMVVVGAVSNSLWVIYGFYISDMIVVIPNTICVAFGCVQTIVYVIYRPKVNSSHHDSIDKEDQTSLQFNHKVFTEKEKILATGQ</sequence>
<evidence type="ECO:0000256" key="13">
    <source>
        <dbReference type="SAM" id="Phobius"/>
    </source>
</evidence>
<evidence type="ECO:0000313" key="14">
    <source>
        <dbReference type="EnsemblProtists" id="PYU1_T014976"/>
    </source>
</evidence>
<dbReference type="InParanoid" id="K3XCM7"/>
<dbReference type="GO" id="GO:0000139">
    <property type="term" value="C:Golgi membrane"/>
    <property type="evidence" value="ECO:0007669"/>
    <property type="project" value="UniProtKB-SubCell"/>
</dbReference>
<evidence type="ECO:0000256" key="8">
    <source>
        <dbReference type="ARBA" id="ARBA00022692"/>
    </source>
</evidence>
<dbReference type="eggNOG" id="KOG1623">
    <property type="taxonomic scope" value="Eukaryota"/>
</dbReference>
<dbReference type="Proteomes" id="UP000019132">
    <property type="component" value="Unassembled WGS sequence"/>
</dbReference>
<evidence type="ECO:0000256" key="11">
    <source>
        <dbReference type="ARBA" id="ARBA00023034"/>
    </source>
</evidence>
<reference evidence="14" key="3">
    <citation type="submission" date="2015-02" db="UniProtKB">
        <authorList>
            <consortium name="EnsemblProtists"/>
        </authorList>
    </citation>
    <scope>IDENTIFICATION</scope>
    <source>
        <strain evidence="14">DAOM BR144</strain>
    </source>
</reference>
<keyword evidence="5" id="KW-0813">Transport</keyword>
<dbReference type="GO" id="GO:0005886">
    <property type="term" value="C:plasma membrane"/>
    <property type="evidence" value="ECO:0007669"/>
    <property type="project" value="UniProtKB-SubCell"/>
</dbReference>
<dbReference type="PANTHER" id="PTHR10791">
    <property type="entry name" value="RAG1-ACTIVATING PROTEIN 1"/>
    <property type="match status" value="1"/>
</dbReference>
<dbReference type="HOGENOM" id="CLU_1392683_0_0_1"/>
<dbReference type="Pfam" id="PF03083">
    <property type="entry name" value="MtN3_slv"/>
    <property type="match status" value="1"/>
</dbReference>
<name>K3XCM7_GLOUD</name>
<dbReference type="EMBL" id="ADOS01001289">
    <property type="status" value="NOT_ANNOTATED_CDS"/>
    <property type="molecule type" value="Genomic_DNA"/>
</dbReference>
<keyword evidence="8 13" id="KW-0812">Transmembrane</keyword>
<reference evidence="15" key="1">
    <citation type="journal article" date="2010" name="Genome Biol.">
        <title>Genome sequence of the necrotrophic plant pathogen Pythium ultimum reveals original pathogenicity mechanisms and effector repertoire.</title>
        <authorList>
            <person name="Levesque C.A."/>
            <person name="Brouwer H."/>
            <person name="Cano L."/>
            <person name="Hamilton J.P."/>
            <person name="Holt C."/>
            <person name="Huitema E."/>
            <person name="Raffaele S."/>
            <person name="Robideau G.P."/>
            <person name="Thines M."/>
            <person name="Win J."/>
            <person name="Zerillo M.M."/>
            <person name="Beakes G.W."/>
            <person name="Boore J.L."/>
            <person name="Busam D."/>
            <person name="Dumas B."/>
            <person name="Ferriera S."/>
            <person name="Fuerstenberg S.I."/>
            <person name="Gachon C.M."/>
            <person name="Gaulin E."/>
            <person name="Govers F."/>
            <person name="Grenville-Briggs L."/>
            <person name="Horner N."/>
            <person name="Hostetler J."/>
            <person name="Jiang R.H."/>
            <person name="Johnson J."/>
            <person name="Krajaejun T."/>
            <person name="Lin H."/>
            <person name="Meijer H.J."/>
            <person name="Moore B."/>
            <person name="Morris P."/>
            <person name="Phuntmart V."/>
            <person name="Puiu D."/>
            <person name="Shetty J."/>
            <person name="Stajich J.E."/>
            <person name="Tripathy S."/>
            <person name="Wawra S."/>
            <person name="van West P."/>
            <person name="Whitty B.R."/>
            <person name="Coutinho P.M."/>
            <person name="Henrissat B."/>
            <person name="Martin F."/>
            <person name="Thomas P.D."/>
            <person name="Tyler B.M."/>
            <person name="De Vries R.P."/>
            <person name="Kamoun S."/>
            <person name="Yandell M."/>
            <person name="Tisserat N."/>
            <person name="Buell C.R."/>
        </authorList>
    </citation>
    <scope>NUCLEOTIDE SEQUENCE</scope>
    <source>
        <strain evidence="15">DAOM:BR144</strain>
    </source>
</reference>
<dbReference type="VEuPathDB" id="FungiDB:PYU1_G014945"/>
<organism evidence="14 15">
    <name type="scientific">Globisporangium ultimum (strain ATCC 200006 / CBS 805.95 / DAOM BR144)</name>
    <name type="common">Pythium ultimum</name>
    <dbReference type="NCBI Taxonomy" id="431595"/>
    <lineage>
        <taxon>Eukaryota</taxon>
        <taxon>Sar</taxon>
        <taxon>Stramenopiles</taxon>
        <taxon>Oomycota</taxon>
        <taxon>Peronosporomycetes</taxon>
        <taxon>Pythiales</taxon>
        <taxon>Pythiaceae</taxon>
        <taxon>Globisporangium</taxon>
    </lineage>
</organism>
<keyword evidence="6" id="KW-1003">Cell membrane</keyword>
<keyword evidence="9" id="KW-0677">Repeat</keyword>
<reference evidence="15" key="2">
    <citation type="submission" date="2010-04" db="EMBL/GenBank/DDBJ databases">
        <authorList>
            <person name="Buell R."/>
            <person name="Hamilton J."/>
            <person name="Hostetler J."/>
        </authorList>
    </citation>
    <scope>NUCLEOTIDE SEQUENCE [LARGE SCALE GENOMIC DNA]</scope>
    <source>
        <strain evidence="15">DAOM:BR144</strain>
    </source>
</reference>
<comment type="similarity">
    <text evidence="3">Belongs to the SWEET sugar transporter family.</text>
</comment>
<keyword evidence="11" id="KW-0333">Golgi apparatus</keyword>
<accession>K3XCM7</accession>
<dbReference type="AlphaFoldDB" id="K3XCM7"/>
<dbReference type="FunFam" id="1.20.1280.290:FF:000004">
    <property type="entry name" value="Sugar transporter SWEET"/>
    <property type="match status" value="1"/>
</dbReference>
<evidence type="ECO:0000256" key="10">
    <source>
        <dbReference type="ARBA" id="ARBA00022989"/>
    </source>
</evidence>
<dbReference type="InterPro" id="IPR047664">
    <property type="entry name" value="SWEET"/>
</dbReference>
<evidence type="ECO:0000256" key="2">
    <source>
        <dbReference type="ARBA" id="ARBA00004653"/>
    </source>
</evidence>
<keyword evidence="15" id="KW-1185">Reference proteome</keyword>
<dbReference type="Gene3D" id="1.20.1280.290">
    <property type="match status" value="1"/>
</dbReference>
<protein>
    <recommendedName>
        <fullName evidence="4">Sugar transporter SWEET1</fullName>
    </recommendedName>
</protein>
<evidence type="ECO:0000256" key="7">
    <source>
        <dbReference type="ARBA" id="ARBA00022597"/>
    </source>
</evidence>
<feature type="transmembrane region" description="Helical" evidence="13">
    <location>
        <begin position="108"/>
        <end position="131"/>
    </location>
</feature>
<evidence type="ECO:0000313" key="15">
    <source>
        <dbReference type="Proteomes" id="UP000019132"/>
    </source>
</evidence>
<dbReference type="InterPro" id="IPR004316">
    <property type="entry name" value="SWEET_rpt"/>
</dbReference>
<dbReference type="PANTHER" id="PTHR10791:SF30">
    <property type="entry name" value="SUGAR TRANSPORTER SWEET1"/>
    <property type="match status" value="1"/>
</dbReference>
<keyword evidence="12 13" id="KW-0472">Membrane</keyword>
<comment type="subcellular location">
    <subcellularLocation>
        <location evidence="1">Cell membrane</location>
        <topology evidence="1">Multi-pass membrane protein</topology>
    </subcellularLocation>
    <subcellularLocation>
        <location evidence="2">Golgi apparatus membrane</location>
        <topology evidence="2">Multi-pass membrane protein</topology>
    </subcellularLocation>
</comment>
<keyword evidence="10 13" id="KW-1133">Transmembrane helix</keyword>
<evidence type="ECO:0000256" key="3">
    <source>
        <dbReference type="ARBA" id="ARBA00007809"/>
    </source>
</evidence>
<evidence type="ECO:0000256" key="4">
    <source>
        <dbReference type="ARBA" id="ARBA00021741"/>
    </source>
</evidence>
<dbReference type="GO" id="GO:0051119">
    <property type="term" value="F:sugar transmembrane transporter activity"/>
    <property type="evidence" value="ECO:0007669"/>
    <property type="project" value="InterPro"/>
</dbReference>
<feature type="transmembrane region" description="Helical" evidence="13">
    <location>
        <begin position="137"/>
        <end position="158"/>
    </location>
</feature>
<proteinExistence type="inferred from homology"/>
<evidence type="ECO:0000256" key="5">
    <source>
        <dbReference type="ARBA" id="ARBA00022448"/>
    </source>
</evidence>
<dbReference type="EnsemblProtists" id="PYU1_T014976">
    <property type="protein sequence ID" value="PYU1_T014976"/>
    <property type="gene ID" value="PYU1_G014945"/>
</dbReference>
<keyword evidence="7" id="KW-0762">Sugar transport</keyword>
<evidence type="ECO:0000256" key="6">
    <source>
        <dbReference type="ARBA" id="ARBA00022475"/>
    </source>
</evidence>
<evidence type="ECO:0000256" key="12">
    <source>
        <dbReference type="ARBA" id="ARBA00023136"/>
    </source>
</evidence>
<evidence type="ECO:0000256" key="9">
    <source>
        <dbReference type="ARBA" id="ARBA00022737"/>
    </source>
</evidence>
<evidence type="ECO:0000256" key="1">
    <source>
        <dbReference type="ARBA" id="ARBA00004651"/>
    </source>
</evidence>